<dbReference type="InterPro" id="IPR006120">
    <property type="entry name" value="Resolvase_HTH_dom"/>
</dbReference>
<evidence type="ECO:0000313" key="3">
    <source>
        <dbReference type="EMBL" id="ACU76135.1"/>
    </source>
</evidence>
<dbReference type="GO" id="GO:0000150">
    <property type="term" value="F:DNA strand exchange activity"/>
    <property type="evidence" value="ECO:0007669"/>
    <property type="project" value="InterPro"/>
</dbReference>
<dbReference type="EMBL" id="CP001700">
    <property type="protein sequence ID" value="ACU76135.1"/>
    <property type="molecule type" value="Genomic_DNA"/>
</dbReference>
<dbReference type="Proteomes" id="UP000000851">
    <property type="component" value="Chromosome"/>
</dbReference>
<dbReference type="HOGENOM" id="CLU_1955664_0_0_11"/>
<sequence>MAATWADSPEPAEPRARSQCRTLRQLANSDTDELVHAWEQGVGVAEIAARSGIHRSTVWRHLRNRGIDASDRSMGPNGLTRAIELYAEGRTLVQIAREFGVAKKTIRKRLVEGGVVIRRGGRASWESR</sequence>
<proteinExistence type="predicted"/>
<name>C7Q8E7_CATAD</name>
<feature type="region of interest" description="Disordered" evidence="1">
    <location>
        <begin position="1"/>
        <end position="20"/>
    </location>
</feature>
<protein>
    <recommendedName>
        <fullName evidence="2">Resolvase HTH domain-containing protein</fullName>
    </recommendedName>
</protein>
<dbReference type="STRING" id="479433.Caci_7306"/>
<evidence type="ECO:0000313" key="4">
    <source>
        <dbReference type="Proteomes" id="UP000000851"/>
    </source>
</evidence>
<dbReference type="Gene3D" id="1.10.10.60">
    <property type="entry name" value="Homeodomain-like"/>
    <property type="match status" value="2"/>
</dbReference>
<dbReference type="InParanoid" id="C7Q8E7"/>
<dbReference type="GO" id="GO:0003677">
    <property type="term" value="F:DNA binding"/>
    <property type="evidence" value="ECO:0007669"/>
    <property type="project" value="InterPro"/>
</dbReference>
<dbReference type="Pfam" id="PF13384">
    <property type="entry name" value="HTH_23"/>
    <property type="match status" value="1"/>
</dbReference>
<evidence type="ECO:0000256" key="1">
    <source>
        <dbReference type="SAM" id="MobiDB-lite"/>
    </source>
</evidence>
<keyword evidence="4" id="KW-1185">Reference proteome</keyword>
<feature type="domain" description="Resolvase HTH" evidence="2">
    <location>
        <begin position="74"/>
        <end position="108"/>
    </location>
</feature>
<dbReference type="KEGG" id="cai:Caci_7306"/>
<dbReference type="Pfam" id="PF02796">
    <property type="entry name" value="HTH_7"/>
    <property type="match status" value="1"/>
</dbReference>
<organism evidence="3 4">
    <name type="scientific">Catenulispora acidiphila (strain DSM 44928 / JCM 14897 / NBRC 102108 / NRRL B-24433 / ID139908)</name>
    <dbReference type="NCBI Taxonomy" id="479433"/>
    <lineage>
        <taxon>Bacteria</taxon>
        <taxon>Bacillati</taxon>
        <taxon>Actinomycetota</taxon>
        <taxon>Actinomycetes</taxon>
        <taxon>Catenulisporales</taxon>
        <taxon>Catenulisporaceae</taxon>
        <taxon>Catenulispora</taxon>
    </lineage>
</organism>
<gene>
    <name evidence="3" type="ordered locus">Caci_7306</name>
</gene>
<dbReference type="SMR" id="C7Q8E7"/>
<accession>C7Q8E7</accession>
<dbReference type="AlphaFoldDB" id="C7Q8E7"/>
<reference evidence="3" key="1">
    <citation type="journal article" date="2009" name="Stand. Genomic Sci.">
        <title>Complete genome sequence of Catenulispora acidiphila type strain (ID 139908).</title>
        <authorList>
            <person name="Copeland A."/>
            <person name="Lapidus A."/>
            <person name="Glavina Del Rio T."/>
            <person name="Nolan M."/>
            <person name="Lucas S."/>
            <person name="Chen F."/>
            <person name="Tice H."/>
            <person name="Cheng J.F."/>
            <person name="Bruce D."/>
            <person name="Goodwin L."/>
            <person name="Pitluck S."/>
            <person name="Mikhailova N."/>
            <person name="Pati A."/>
            <person name="Ivanova N."/>
            <person name="Mavromatis K."/>
            <person name="Chen A."/>
            <person name="Palaniappan K."/>
            <person name="Chain P."/>
            <person name="Land M."/>
            <person name="Hauser L."/>
            <person name="Chang Y.J."/>
            <person name="Jeffries C.D."/>
            <person name="Chertkov O."/>
            <person name="Brettin T."/>
            <person name="Detter J.C."/>
            <person name="Han C."/>
            <person name="Ali Z."/>
            <person name="Tindall B.J."/>
            <person name="Goker M."/>
            <person name="Bristow J."/>
            <person name="Eisen J.A."/>
            <person name="Markowitz V."/>
            <person name="Hugenholtz P."/>
            <person name="Kyrpides N.C."/>
            <person name="Klenk H.P."/>
        </authorList>
    </citation>
    <scope>NUCLEOTIDE SEQUENCE [LARGE SCALE GENOMIC DNA]</scope>
    <source>
        <strain evidence="3">DSM 44928</strain>
    </source>
</reference>
<evidence type="ECO:0000259" key="2">
    <source>
        <dbReference type="Pfam" id="PF02796"/>
    </source>
</evidence>